<dbReference type="Gene3D" id="3.40.50.720">
    <property type="entry name" value="NAD(P)-binding Rossmann-like Domain"/>
    <property type="match status" value="1"/>
</dbReference>
<dbReference type="AlphaFoldDB" id="A0A6N7ZB56"/>
<evidence type="ECO:0000259" key="1">
    <source>
        <dbReference type="Pfam" id="PF01408"/>
    </source>
</evidence>
<feature type="domain" description="Gfo/Idh/MocA-like oxidoreductase N-terminal" evidence="1">
    <location>
        <begin position="76"/>
        <end position="168"/>
    </location>
</feature>
<proteinExistence type="predicted"/>
<name>A0A6N7ZB56_9PSEU</name>
<dbReference type="Pfam" id="PF01408">
    <property type="entry name" value="GFO_IDH_MocA"/>
    <property type="match status" value="1"/>
</dbReference>
<dbReference type="EMBL" id="WMBA01000084">
    <property type="protein sequence ID" value="MTD59001.1"/>
    <property type="molecule type" value="Genomic_DNA"/>
</dbReference>
<dbReference type="SUPFAM" id="SSF51735">
    <property type="entry name" value="NAD(P)-binding Rossmann-fold domains"/>
    <property type="match status" value="1"/>
</dbReference>
<gene>
    <name evidence="2" type="ORF">GKO32_34200</name>
</gene>
<comment type="caution">
    <text evidence="2">The sequence shown here is derived from an EMBL/GenBank/DDBJ whole genome shotgun (WGS) entry which is preliminary data.</text>
</comment>
<dbReference type="RefSeq" id="WP_154761071.1">
    <property type="nucleotide sequence ID" value="NZ_WMBA01000084.1"/>
</dbReference>
<dbReference type="InterPro" id="IPR000683">
    <property type="entry name" value="Gfo/Idh/MocA-like_OxRdtase_N"/>
</dbReference>
<dbReference type="InterPro" id="IPR051317">
    <property type="entry name" value="Gfo/Idh/MocA_oxidoreduct"/>
</dbReference>
<dbReference type="GO" id="GO:0000166">
    <property type="term" value="F:nucleotide binding"/>
    <property type="evidence" value="ECO:0007669"/>
    <property type="project" value="InterPro"/>
</dbReference>
<dbReference type="PANTHER" id="PTHR43708:SF4">
    <property type="entry name" value="OXIDOREDUCTASE YCEM-RELATED"/>
    <property type="match status" value="1"/>
</dbReference>
<accession>A0A6N7ZB56</accession>
<dbReference type="PANTHER" id="PTHR43708">
    <property type="entry name" value="CONSERVED EXPRESSED OXIDOREDUCTASE (EUROFUNG)"/>
    <property type="match status" value="1"/>
</dbReference>
<dbReference type="Gene3D" id="3.30.360.10">
    <property type="entry name" value="Dihydrodipicolinate Reductase, domain 2"/>
    <property type="match status" value="1"/>
</dbReference>
<organism evidence="2 3">
    <name type="scientific">Amycolatopsis pithecellobii</name>
    <dbReference type="NCBI Taxonomy" id="664692"/>
    <lineage>
        <taxon>Bacteria</taxon>
        <taxon>Bacillati</taxon>
        <taxon>Actinomycetota</taxon>
        <taxon>Actinomycetes</taxon>
        <taxon>Pseudonocardiales</taxon>
        <taxon>Pseudonocardiaceae</taxon>
        <taxon>Amycolatopsis</taxon>
    </lineage>
</organism>
<protein>
    <recommendedName>
        <fullName evidence="1">Gfo/Idh/MocA-like oxidoreductase N-terminal domain-containing protein</fullName>
    </recommendedName>
</protein>
<evidence type="ECO:0000313" key="2">
    <source>
        <dbReference type="EMBL" id="MTD59001.1"/>
    </source>
</evidence>
<reference evidence="2 3" key="1">
    <citation type="submission" date="2019-11" db="EMBL/GenBank/DDBJ databases">
        <title>Draft genome of Amycolatopsis RM579.</title>
        <authorList>
            <person name="Duangmal K."/>
            <person name="Mingma R."/>
        </authorList>
    </citation>
    <scope>NUCLEOTIDE SEQUENCE [LARGE SCALE GENOMIC DNA]</scope>
    <source>
        <strain evidence="2 3">RM579</strain>
    </source>
</reference>
<evidence type="ECO:0000313" key="3">
    <source>
        <dbReference type="Proteomes" id="UP000440096"/>
    </source>
</evidence>
<sequence length="347" mass="37495">MTDVRGGKPDIARIGIVGTDNSHAYVYAAYLNGWAEAEPVPTRLPDGAAVPDMYLWAALHGRLRNAVDPPIPAGSARVTAIWSADRDDAERVARACGIDEVCASPHEVCEDVDAVMVLSKDPGTHLDHARAALERGLPTYIDKPLAESLRAGRLIFDLAAKHGAPCYTGSSLRWSPELLAARDAVRREPGPIRTVSIHCPLSIGLYGIHGVEMANLFLGSAVEAVQSLSAPGRQITLLEYAGGTSALIENLEFLPWPTYGLVANGETWHHSTTFHDPSRTSLEFVRRFVEFAHDRIPPVAGEESLRLIQIVEAMMASHRTGRRVLVQPLESDAGLEPTTGGTVNSHD</sequence>
<dbReference type="Proteomes" id="UP000440096">
    <property type="component" value="Unassembled WGS sequence"/>
</dbReference>
<keyword evidence="3" id="KW-1185">Reference proteome</keyword>
<dbReference type="InterPro" id="IPR036291">
    <property type="entry name" value="NAD(P)-bd_dom_sf"/>
</dbReference>
<dbReference type="OrthoDB" id="256869at2"/>